<accession>A0A3Q2X5W1</accession>
<dbReference type="Proteomes" id="UP000264840">
    <property type="component" value="Unplaced"/>
</dbReference>
<dbReference type="CTD" id="79728"/>
<feature type="coiled-coil region" evidence="1">
    <location>
        <begin position="17"/>
        <end position="51"/>
    </location>
</feature>
<evidence type="ECO:0000313" key="5">
    <source>
        <dbReference type="Proteomes" id="UP000264840"/>
    </source>
</evidence>
<dbReference type="RefSeq" id="XP_014196778.1">
    <property type="nucleotide sequence ID" value="XM_014341292.2"/>
</dbReference>
<feature type="compositionally biased region" description="Basic and acidic residues" evidence="2">
    <location>
        <begin position="232"/>
        <end position="258"/>
    </location>
</feature>
<evidence type="ECO:0000259" key="3">
    <source>
        <dbReference type="Pfam" id="PF16756"/>
    </source>
</evidence>
<feature type="region of interest" description="Disordered" evidence="2">
    <location>
        <begin position="963"/>
        <end position="1002"/>
    </location>
</feature>
<dbReference type="GO" id="GO:0005654">
    <property type="term" value="C:nucleoplasm"/>
    <property type="evidence" value="ECO:0007669"/>
    <property type="project" value="TreeGrafter"/>
</dbReference>
<dbReference type="GO" id="GO:0000724">
    <property type="term" value="P:double-strand break repair via homologous recombination"/>
    <property type="evidence" value="ECO:0007669"/>
    <property type="project" value="InterPro"/>
</dbReference>
<protein>
    <submittedName>
        <fullName evidence="4">Partner and localizer of BRCA2</fullName>
    </submittedName>
</protein>
<keyword evidence="5" id="KW-1185">Reference proteome</keyword>
<keyword evidence="1" id="KW-0175">Coiled coil</keyword>
<feature type="compositionally biased region" description="Low complexity" evidence="2">
    <location>
        <begin position="475"/>
        <end position="484"/>
    </location>
</feature>
<evidence type="ECO:0000313" key="4">
    <source>
        <dbReference type="Ensembl" id="ENSHBUP00000030425.1"/>
    </source>
</evidence>
<dbReference type="Pfam" id="PF16756">
    <property type="entry name" value="PALB2_WD40"/>
    <property type="match status" value="1"/>
</dbReference>
<dbReference type="GeneTree" id="ENSGT00390000014423"/>
<feature type="region of interest" description="Disordered" evidence="2">
    <location>
        <begin position="378"/>
        <end position="409"/>
    </location>
</feature>
<feature type="compositionally biased region" description="Basic and acidic residues" evidence="2">
    <location>
        <begin position="103"/>
        <end position="115"/>
    </location>
</feature>
<dbReference type="GO" id="GO:0003677">
    <property type="term" value="F:DNA binding"/>
    <property type="evidence" value="ECO:0007669"/>
    <property type="project" value="InterPro"/>
</dbReference>
<feature type="compositionally biased region" description="Polar residues" evidence="2">
    <location>
        <begin position="836"/>
        <end position="850"/>
    </location>
</feature>
<dbReference type="PANTHER" id="PTHR14662:SF2">
    <property type="entry name" value="PARTNER AND LOCALIZER OF BRCA2"/>
    <property type="match status" value="1"/>
</dbReference>
<feature type="region of interest" description="Disordered" evidence="2">
    <location>
        <begin position="457"/>
        <end position="562"/>
    </location>
</feature>
<reference evidence="4" key="2">
    <citation type="submission" date="2025-09" db="UniProtKB">
        <authorList>
            <consortium name="Ensembl"/>
        </authorList>
    </citation>
    <scope>IDENTIFICATION</scope>
</reference>
<dbReference type="GeneID" id="102310431"/>
<feature type="compositionally biased region" description="Basic residues" evidence="2">
    <location>
        <begin position="382"/>
        <end position="394"/>
    </location>
</feature>
<feature type="compositionally biased region" description="Basic residues" evidence="2">
    <location>
        <begin position="463"/>
        <end position="473"/>
    </location>
</feature>
<evidence type="ECO:0000256" key="1">
    <source>
        <dbReference type="SAM" id="Coils"/>
    </source>
</evidence>
<dbReference type="InterPro" id="IPR042417">
    <property type="entry name" value="PALB2"/>
</dbReference>
<organism evidence="4 5">
    <name type="scientific">Haplochromis burtoni</name>
    <name type="common">Burton's mouthbrooder</name>
    <name type="synonym">Chromis burtoni</name>
    <dbReference type="NCBI Taxonomy" id="8153"/>
    <lineage>
        <taxon>Eukaryota</taxon>
        <taxon>Metazoa</taxon>
        <taxon>Chordata</taxon>
        <taxon>Craniata</taxon>
        <taxon>Vertebrata</taxon>
        <taxon>Euteleostomi</taxon>
        <taxon>Actinopterygii</taxon>
        <taxon>Neopterygii</taxon>
        <taxon>Teleostei</taxon>
        <taxon>Neoteleostei</taxon>
        <taxon>Acanthomorphata</taxon>
        <taxon>Ovalentaria</taxon>
        <taxon>Cichlomorphae</taxon>
        <taxon>Cichliformes</taxon>
        <taxon>Cichlidae</taxon>
        <taxon>African cichlids</taxon>
        <taxon>Pseudocrenilabrinae</taxon>
        <taxon>Haplochromini</taxon>
        <taxon>Haplochromis</taxon>
    </lineage>
</organism>
<dbReference type="Gene3D" id="2.130.10.10">
    <property type="entry name" value="YVTN repeat-like/Quinoprotein amine dehydrogenase"/>
    <property type="match status" value="1"/>
</dbReference>
<feature type="domain" description="Partner and localiser of BRCA2 WD40" evidence="3">
    <location>
        <begin position="1044"/>
        <end position="1347"/>
    </location>
</feature>
<feature type="compositionally biased region" description="Basic and acidic residues" evidence="2">
    <location>
        <begin position="318"/>
        <end position="329"/>
    </location>
</feature>
<dbReference type="OMA" id="GHCQKED"/>
<feature type="compositionally biased region" description="Basic and acidic residues" evidence="2">
    <location>
        <begin position="158"/>
        <end position="192"/>
    </location>
</feature>
<dbReference type="RefSeq" id="XP_014196777.1">
    <property type="nucleotide sequence ID" value="XM_014341291.2"/>
</dbReference>
<feature type="compositionally biased region" description="Polar residues" evidence="2">
    <location>
        <begin position="84"/>
        <end position="102"/>
    </location>
</feature>
<evidence type="ECO:0000256" key="2">
    <source>
        <dbReference type="SAM" id="MobiDB-lite"/>
    </source>
</evidence>
<proteinExistence type="predicted"/>
<dbReference type="InterPro" id="IPR036322">
    <property type="entry name" value="WD40_repeat_dom_sf"/>
</dbReference>
<dbReference type="Ensembl" id="ENSHBUT00000021408.1">
    <property type="protein sequence ID" value="ENSHBUP00000030425.1"/>
    <property type="gene ID" value="ENSHBUG00000015453.1"/>
</dbReference>
<feature type="compositionally biased region" description="Polar residues" evidence="2">
    <location>
        <begin position="485"/>
        <end position="513"/>
    </location>
</feature>
<dbReference type="InterPro" id="IPR015943">
    <property type="entry name" value="WD40/YVTN_repeat-like_dom_sf"/>
</dbReference>
<dbReference type="SUPFAM" id="SSF50978">
    <property type="entry name" value="WD40 repeat-like"/>
    <property type="match status" value="1"/>
</dbReference>
<feature type="compositionally biased region" description="Acidic residues" evidence="2">
    <location>
        <begin position="193"/>
        <end position="203"/>
    </location>
</feature>
<dbReference type="InterPro" id="IPR031920">
    <property type="entry name" value="PALB2_WD40"/>
</dbReference>
<feature type="region of interest" description="Disordered" evidence="2">
    <location>
        <begin position="836"/>
        <end position="873"/>
    </location>
</feature>
<feature type="region of interest" description="Disordered" evidence="2">
    <location>
        <begin position="84"/>
        <end position="339"/>
    </location>
</feature>
<feature type="compositionally biased region" description="Polar residues" evidence="2">
    <location>
        <begin position="207"/>
        <end position="225"/>
    </location>
</feature>
<dbReference type="OrthoDB" id="9936560at2759"/>
<sequence>METTVGDILHCEEQLRSTLHSDDKEKLRRKLAELQREYLRTAQRLQRAERLEAVQKHVRSRIAEQNHLEQRDTEAASNLRLNPSSLILNSSGDTAQGLTQSQRHTEGPAESDNSRRNQVIKFSLPSDACPQTPDLSHAEPTGYRTGSSLRLRSRRSRLRWESRSTENNEKGQEQGEGMESAKRAGEEEKLTSDEADAINESEELFSGTDSESPSLLLTHWSTHGYTESGDIQGKDIPRSQEQKEKDAEEKGEGEKEPESLLLTTQTENRGQDDTQNKPRKEGARGEDGGNSRGRNEENISKDTEQNVGDKTESKKRHDYSVEVKEEKNDLTGGGKSGSLMDSCTLVEGLLFPVEYYVRTTRRMTFSQSQPDMQAVIESQLSRGRHRRSRGRAKGQNRSTQSSNLSQPHTQTDFFSLTTASGDPNKPSQAVASVCASAEHSQNSGKISACQMDCSFLPTSARPARGRKRKRGTGRGRSQTGRASSLNTHQSPGEQTSDDPQPTDIPVSSCQSLQGADGPEPCPIPGETDLATNEPHHVPTHITDPPLTSGANRASSSSASGHPEKVYEIFMKRNNKANRSPHMNQSTSSWRSLLLPSLSPAQTSLLRLPSLLSGPLMNLDTHQDFHLPDDQFASLKLLKLRQVTGESAVEPFSSPSYNTRSSWRRFDFRCTGADAATPLPLQLSLTPTIASSPGHNAEQLAATQSIHIQSVSEEHRLTDKVMKHSFTEEQQSLAETHSSPTEPVGQKCANVCKETVIVNSHIELQTLMNSADRPVCTENDDVINHPEKLKVKHPEPEKHTYCGVVHASEDLRCINHSEEDKVTTELVSFESPVEELSSSSCADKQACNETNPPGEPLKSPNRLPENQTKSSHGVISQLMLSSPLASAPSLFITPHLPSSTLSTSPKLPSLGLTPHPVTCSLPLTSSPSAPCLNLPPPYSPSRQVLSPPPLSPCPSITYLPPSPSALPPSGEIHHLSKPPVRANQHHTVELTSPPSPSGHQLEDSAGQLDLRTEETKEELVIRHMHTLRAAAGGILVDACCFPGSSDTLCVAAAGKWAVCLWSQASASEWKLIHTWTFSEPVISVFHVPDAAGLICVTLGQLEIREVRVLSCSSLMQILLCEGILQAVIGVSRSRVVTTSHSATGSTLQVFTLSDYSSPSSQTLVSPGVCVGALAPVDGLPDALIGTDEGGHLFVWNLKTGQLLCRVLFGEGFSHTACLRGYSSCGVLFVLLQHQFLSSLEDEEKEGKIKDPKTAFFSLVAINPLSGKSIPATQLYPPETWAGRLCEADVSGSGVVGLSQNGCACVWELGHPGASRMVWAPESEGWQLARWGGLNTLVTGHHNGDVTLYCYSQNSRCC</sequence>
<feature type="compositionally biased region" description="Polar residues" evidence="2">
    <location>
        <begin position="863"/>
        <end position="873"/>
    </location>
</feature>
<name>A0A3Q2X5W1_HAPBU</name>
<dbReference type="STRING" id="8153.ENSHBUP00000030425"/>
<feature type="compositionally biased region" description="Polar residues" evidence="2">
    <location>
        <begin position="395"/>
        <end position="409"/>
    </location>
</feature>
<feature type="compositionally biased region" description="Basic and acidic residues" evidence="2">
    <location>
        <begin position="269"/>
        <end position="312"/>
    </location>
</feature>
<dbReference type="PANTHER" id="PTHR14662">
    <property type="entry name" value="PARTNER AND LOCALIZER OF BRCA2"/>
    <property type="match status" value="1"/>
</dbReference>
<reference evidence="4" key="1">
    <citation type="submission" date="2025-08" db="UniProtKB">
        <authorList>
            <consortium name="Ensembl"/>
        </authorList>
    </citation>
    <scope>IDENTIFICATION</scope>
</reference>